<evidence type="ECO:0000256" key="4">
    <source>
        <dbReference type="ARBA" id="ARBA00022989"/>
    </source>
</evidence>
<dbReference type="Gene3D" id="3.10.310.30">
    <property type="match status" value="1"/>
</dbReference>
<feature type="domain" description="DDH" evidence="9">
    <location>
        <begin position="353"/>
        <end position="510"/>
    </location>
</feature>
<evidence type="ECO:0000259" key="10">
    <source>
        <dbReference type="Pfam" id="PF02272"/>
    </source>
</evidence>
<sequence length="666" mass="75969">MIIKEKLKIFFEYFHSLEISWQIYTLLAIYLSICVVSLWIDIRITWMLVIFLMIAILFFSFKYKSFVRDITLMANQLSKDVSLSQEYAIYHAPIGVLIYDESNRISWVNPKMQEIMEVDDIIGQSLESIDPKLVPVLNQTSMNEWQEISLSHGYYRILHHAKYHAIYLYDITYDREMQEATDSTIVVMGSLLLDDYDDLLYAMDDEKSAKFESELISDLHHWADQYHIFLKPTDEDRFMLLLTKADLNILEKEKFQSFEMIRKSYEEKNIPLSMALGLAYTQEIKQDMILVSNQARSNLDLALGRGGDQVVVRAIEGKANFYGGNTSHTEKRSDIRVKLFFQALKSSVVSADNVVIAGHRFPDTDSIGSALGIYQICQSWKKDARIIINQSELNHDITELLSDNYFKENYDQFFITHDHLNDFLKTKTLFILVDHHRPTLSEAEAYINDHDTVIIDHHRRSEDCLSNSVLSYLEPSASSASELVTEYFEFVEEGNSKVDDMIATALLSGIVVDTNQFSLRTGSRTFQAAAYLKSKGADSVKIQYLLKESLETITTRNRLIEKMELLDSGHAITLSDEEAILDNVTAAQTADEMLGIDHVDASFVIYRRKADEVGISARSLGSVNVQTIMEALGGGGHLSNAATQITGKTLTEVKDQLIQVIKEREE</sequence>
<comment type="subcellular location">
    <subcellularLocation>
        <location evidence="1">Cell membrane</location>
        <topology evidence="1">Multi-pass membrane protein</topology>
    </subcellularLocation>
</comment>
<dbReference type="InterPro" id="IPR001667">
    <property type="entry name" value="DDH_dom"/>
</dbReference>
<feature type="binding site" evidence="7">
    <location>
        <position position="513"/>
    </location>
    <ligand>
        <name>Mn(2+)</name>
        <dbReference type="ChEBI" id="CHEBI:29035"/>
        <label>2</label>
    </ligand>
</feature>
<accession>A0AAJ1Q6D3</accession>
<evidence type="ECO:0000256" key="6">
    <source>
        <dbReference type="PIRNR" id="PIRNR026583"/>
    </source>
</evidence>
<evidence type="ECO:0000259" key="9">
    <source>
        <dbReference type="Pfam" id="PF01368"/>
    </source>
</evidence>
<comment type="cofactor">
    <cofactor evidence="7">
        <name>Mn(2+)</name>
        <dbReference type="ChEBI" id="CHEBI:29035"/>
    </cofactor>
    <text evidence="7">For phosphodiesterase activity, probably binds 2 Mn(2+) per subunit.</text>
</comment>
<dbReference type="PANTHER" id="PTHR47618">
    <property type="entry name" value="BIFUNCTIONAL OLIGORIBONUCLEASE AND PAP PHOSPHATASE NRNA"/>
    <property type="match status" value="1"/>
</dbReference>
<comment type="caution">
    <text evidence="12">The sequence shown here is derived from an EMBL/GenBank/DDBJ whole genome shotgun (WGS) entry which is preliminary data.</text>
</comment>
<comment type="function">
    <text evidence="6">Has phosphodiesterase (PDE) activity against cyclic-di-AMP (c-di-AMP).</text>
</comment>
<dbReference type="Pfam" id="PF02272">
    <property type="entry name" value="DHHA1"/>
    <property type="match status" value="1"/>
</dbReference>
<evidence type="ECO:0000313" key="13">
    <source>
        <dbReference type="Proteomes" id="UP001229251"/>
    </source>
</evidence>
<comment type="catalytic activity">
    <reaction evidence="6">
        <text>3',3'-c-di-AMP + H2O = 5'-O-phosphonoadenylyl-(3'-&gt;5')-adenosine + H(+)</text>
        <dbReference type="Rhea" id="RHEA:54420"/>
        <dbReference type="ChEBI" id="CHEBI:15377"/>
        <dbReference type="ChEBI" id="CHEBI:15378"/>
        <dbReference type="ChEBI" id="CHEBI:71500"/>
        <dbReference type="ChEBI" id="CHEBI:138171"/>
    </reaction>
</comment>
<keyword evidence="7" id="KW-0479">Metal-binding</keyword>
<dbReference type="GO" id="GO:0016787">
    <property type="term" value="F:hydrolase activity"/>
    <property type="evidence" value="ECO:0007669"/>
    <property type="project" value="UniProtKB-UniRule"/>
</dbReference>
<dbReference type="PIRSF" id="PIRSF026583">
    <property type="entry name" value="YybT"/>
    <property type="match status" value="1"/>
</dbReference>
<keyword evidence="6" id="KW-0378">Hydrolase</keyword>
<feature type="domain" description="Cyclic-di-AMP phosphodiesterase GdpP-like PAS" evidence="11">
    <location>
        <begin position="84"/>
        <end position="171"/>
    </location>
</feature>
<evidence type="ECO:0000256" key="3">
    <source>
        <dbReference type="ARBA" id="ARBA00022692"/>
    </source>
</evidence>
<name>A0AAJ1Q6D3_9LACT</name>
<dbReference type="GO" id="GO:0046872">
    <property type="term" value="F:metal ion binding"/>
    <property type="evidence" value="ECO:0007669"/>
    <property type="project" value="UniProtKB-KW"/>
</dbReference>
<comment type="similarity">
    <text evidence="6">Belongs to the GdpP/PdeA phosphodiesterase family.</text>
</comment>
<evidence type="ECO:0000259" key="11">
    <source>
        <dbReference type="Pfam" id="PF21370"/>
    </source>
</evidence>
<keyword evidence="5 6" id="KW-0472">Membrane</keyword>
<dbReference type="Pfam" id="PF01368">
    <property type="entry name" value="DHH"/>
    <property type="match status" value="1"/>
</dbReference>
<feature type="binding site" evidence="7">
    <location>
        <position position="365"/>
    </location>
    <ligand>
        <name>Mn(2+)</name>
        <dbReference type="ChEBI" id="CHEBI:29035"/>
        <label>2</label>
    </ligand>
</feature>
<dbReference type="Pfam" id="PF24898">
    <property type="entry name" value="GGDEF_GdpP"/>
    <property type="match status" value="1"/>
</dbReference>
<feature type="domain" description="DHHA1" evidence="10">
    <location>
        <begin position="579"/>
        <end position="663"/>
    </location>
</feature>
<evidence type="ECO:0000256" key="8">
    <source>
        <dbReference type="SAM" id="Phobius"/>
    </source>
</evidence>
<reference evidence="12" key="1">
    <citation type="submission" date="2023-05" db="EMBL/GenBank/DDBJ databases">
        <title>Cataloging the Phylogenetic Diversity of Human Bladder Bacteria.</title>
        <authorList>
            <person name="Du J."/>
        </authorList>
    </citation>
    <scope>NUCLEOTIDE SEQUENCE</scope>
    <source>
        <strain evidence="12">UMB1231</strain>
    </source>
</reference>
<gene>
    <name evidence="12" type="ORF">QP433_05235</name>
</gene>
<feature type="binding site" evidence="7">
    <location>
        <position position="363"/>
    </location>
    <ligand>
        <name>Mn(2+)</name>
        <dbReference type="ChEBI" id="CHEBI:29035"/>
        <label>1</label>
    </ligand>
</feature>
<organism evidence="12 13">
    <name type="scientific">Facklamia hominis</name>
    <dbReference type="NCBI Taxonomy" id="178214"/>
    <lineage>
        <taxon>Bacteria</taxon>
        <taxon>Bacillati</taxon>
        <taxon>Bacillota</taxon>
        <taxon>Bacilli</taxon>
        <taxon>Lactobacillales</taxon>
        <taxon>Aerococcaceae</taxon>
        <taxon>Facklamia</taxon>
    </lineage>
</organism>
<dbReference type="AlphaFoldDB" id="A0AAJ1Q6D3"/>
<evidence type="ECO:0000313" key="12">
    <source>
        <dbReference type="EMBL" id="MDK7187377.1"/>
    </source>
</evidence>
<keyword evidence="4 8" id="KW-1133">Transmembrane helix</keyword>
<dbReference type="SUPFAM" id="SSF64182">
    <property type="entry name" value="DHH phosphoesterases"/>
    <property type="match status" value="1"/>
</dbReference>
<dbReference type="RefSeq" id="WP_285065824.1">
    <property type="nucleotide sequence ID" value="NZ_JASOOE010000008.1"/>
</dbReference>
<feature type="transmembrane region" description="Helical" evidence="8">
    <location>
        <begin position="46"/>
        <end position="63"/>
    </location>
</feature>
<dbReference type="GO" id="GO:0005886">
    <property type="term" value="C:plasma membrane"/>
    <property type="evidence" value="ECO:0007669"/>
    <property type="project" value="UniProtKB-SubCell"/>
</dbReference>
<evidence type="ECO:0000256" key="1">
    <source>
        <dbReference type="ARBA" id="ARBA00004651"/>
    </source>
</evidence>
<dbReference type="InterPro" id="IPR038763">
    <property type="entry name" value="DHH_sf"/>
</dbReference>
<feature type="binding site" evidence="7">
    <location>
        <position position="434"/>
    </location>
    <ligand>
        <name>Mn(2+)</name>
        <dbReference type="ChEBI" id="CHEBI:29035"/>
        <label>1</label>
    </ligand>
</feature>
<dbReference type="FunFam" id="3.90.1640.10:FF:000002">
    <property type="entry name" value="Cyclic-di-AMP phosphodiesterase"/>
    <property type="match status" value="1"/>
</dbReference>
<feature type="binding site" evidence="7">
    <location>
        <position position="434"/>
    </location>
    <ligand>
        <name>Mn(2+)</name>
        <dbReference type="ChEBI" id="CHEBI:29035"/>
        <label>2</label>
    </ligand>
</feature>
<feature type="binding site" evidence="7">
    <location>
        <position position="457"/>
    </location>
    <ligand>
        <name>Mn(2+)</name>
        <dbReference type="ChEBI" id="CHEBI:29035"/>
        <label>2</label>
    </ligand>
</feature>
<evidence type="ECO:0000256" key="2">
    <source>
        <dbReference type="ARBA" id="ARBA00022475"/>
    </source>
</evidence>
<evidence type="ECO:0000256" key="5">
    <source>
        <dbReference type="ARBA" id="ARBA00023136"/>
    </source>
</evidence>
<evidence type="ECO:0000256" key="7">
    <source>
        <dbReference type="PIRSR" id="PIRSR026583-50"/>
    </source>
</evidence>
<dbReference type="InterPro" id="IPR051319">
    <property type="entry name" value="Oligoribo/pAp-PDE_c-di-AMP_PDE"/>
</dbReference>
<dbReference type="PANTHER" id="PTHR47618:SF2">
    <property type="entry name" value="CYCLIC-DI-AMP PHOSPHODIESTERASE GDPP"/>
    <property type="match status" value="1"/>
</dbReference>
<dbReference type="Proteomes" id="UP001229251">
    <property type="component" value="Unassembled WGS sequence"/>
</dbReference>
<dbReference type="Gene3D" id="3.90.1640.10">
    <property type="entry name" value="inorganic pyrophosphatase (n-terminal core)"/>
    <property type="match status" value="1"/>
</dbReference>
<keyword evidence="3 8" id="KW-0812">Transmembrane</keyword>
<dbReference type="EMBL" id="JASOOE010000008">
    <property type="protein sequence ID" value="MDK7187377.1"/>
    <property type="molecule type" value="Genomic_DNA"/>
</dbReference>
<dbReference type="Pfam" id="PF21370">
    <property type="entry name" value="PAS_GdpP"/>
    <property type="match status" value="1"/>
</dbReference>
<dbReference type="InterPro" id="IPR003156">
    <property type="entry name" value="DHHA1_dom"/>
</dbReference>
<keyword evidence="7" id="KW-0464">Manganese</keyword>
<dbReference type="Gene3D" id="3.30.450.20">
    <property type="entry name" value="PAS domain"/>
    <property type="match status" value="1"/>
</dbReference>
<dbReference type="EC" id="3.1.4.-" evidence="6"/>
<feature type="transmembrane region" description="Helical" evidence="8">
    <location>
        <begin position="21"/>
        <end position="40"/>
    </location>
</feature>
<dbReference type="InterPro" id="IPR014528">
    <property type="entry name" value="GdpP/PdeA"/>
</dbReference>
<protein>
    <recommendedName>
        <fullName evidence="6">Cyclic-di-AMP phosphodiesterase</fullName>
        <ecNumber evidence="6">3.1.4.-</ecNumber>
    </recommendedName>
</protein>
<dbReference type="GO" id="GO:0003676">
    <property type="term" value="F:nucleic acid binding"/>
    <property type="evidence" value="ECO:0007669"/>
    <property type="project" value="UniProtKB-UniRule"/>
</dbReference>
<keyword evidence="2 6" id="KW-1003">Cell membrane</keyword>
<dbReference type="InterPro" id="IPR049553">
    <property type="entry name" value="GdpP-like_PAS"/>
</dbReference>
<proteinExistence type="inferred from homology"/>
<feature type="binding site" evidence="7">
    <location>
        <position position="359"/>
    </location>
    <ligand>
        <name>Mn(2+)</name>
        <dbReference type="ChEBI" id="CHEBI:29035"/>
        <label>1</label>
    </ligand>
</feature>